<keyword evidence="3" id="KW-1185">Reference proteome</keyword>
<protein>
    <recommendedName>
        <fullName evidence="1">Putative plant transposon protein domain-containing protein</fullName>
    </recommendedName>
</protein>
<dbReference type="InterPro" id="IPR046796">
    <property type="entry name" value="Transposase_32_dom"/>
</dbReference>
<reference evidence="2 3" key="1">
    <citation type="journal article" date="2023" name="Plants (Basel)">
        <title>Bridging the Gap: Combining Genomics and Transcriptomics Approaches to Understand Stylosanthes scabra, an Orphan Legume from the Brazilian Caatinga.</title>
        <authorList>
            <person name="Ferreira-Neto J.R.C."/>
            <person name="da Silva M.D."/>
            <person name="Binneck E."/>
            <person name="de Melo N.F."/>
            <person name="da Silva R.H."/>
            <person name="de Melo A.L.T.M."/>
            <person name="Pandolfi V."/>
            <person name="Bustamante F.O."/>
            <person name="Brasileiro-Vidal A.C."/>
            <person name="Benko-Iseppon A.M."/>
        </authorList>
    </citation>
    <scope>NUCLEOTIDE SEQUENCE [LARGE SCALE GENOMIC DNA]</scope>
    <source>
        <tissue evidence="2">Leaves</tissue>
    </source>
</reference>
<sequence length="331" mass="37986">MASSSHTSERKKGKQVILDDDDENHDSYRFFTNFHAKFFEKYVASKAIIPSTKFKLQKGQYRDIKRQILMRGWVNLGKPRKNISATLVREFYANARKNPDVEDSREFRTFVRGVSFGFSKERIRAILELRGPLDSETSFNVRKLRANRDSDAILRDIFVEGAVWETRAHTNPLKLRRQDLTPLATEVEVEEIIEDTMTSIISKLHLSKPPLAFPNVIARLLEESGVDYNALDSDNKYQSQHHFEQEQPVGEATFEAVYGPQNYGWGQLHEDMTTLKANQQEFYDSILAQQVMSEILADSQTPTGKCTGSCQVIKVSKSYRPTRIKELINNG</sequence>
<accession>A0ABU6UYQ5</accession>
<organism evidence="2 3">
    <name type="scientific">Stylosanthes scabra</name>
    <dbReference type="NCBI Taxonomy" id="79078"/>
    <lineage>
        <taxon>Eukaryota</taxon>
        <taxon>Viridiplantae</taxon>
        <taxon>Streptophyta</taxon>
        <taxon>Embryophyta</taxon>
        <taxon>Tracheophyta</taxon>
        <taxon>Spermatophyta</taxon>
        <taxon>Magnoliopsida</taxon>
        <taxon>eudicotyledons</taxon>
        <taxon>Gunneridae</taxon>
        <taxon>Pentapetalae</taxon>
        <taxon>rosids</taxon>
        <taxon>fabids</taxon>
        <taxon>Fabales</taxon>
        <taxon>Fabaceae</taxon>
        <taxon>Papilionoideae</taxon>
        <taxon>50 kb inversion clade</taxon>
        <taxon>dalbergioids sensu lato</taxon>
        <taxon>Dalbergieae</taxon>
        <taxon>Pterocarpus clade</taxon>
        <taxon>Stylosanthes</taxon>
    </lineage>
</organism>
<gene>
    <name evidence="2" type="ORF">PIB30_096536</name>
</gene>
<dbReference type="Proteomes" id="UP001341840">
    <property type="component" value="Unassembled WGS sequence"/>
</dbReference>
<dbReference type="EMBL" id="JASCZI010123126">
    <property type="protein sequence ID" value="MED6165113.1"/>
    <property type="molecule type" value="Genomic_DNA"/>
</dbReference>
<evidence type="ECO:0000259" key="1">
    <source>
        <dbReference type="Pfam" id="PF20167"/>
    </source>
</evidence>
<proteinExistence type="predicted"/>
<name>A0ABU6UYQ5_9FABA</name>
<evidence type="ECO:0000313" key="2">
    <source>
        <dbReference type="EMBL" id="MED6165113.1"/>
    </source>
</evidence>
<dbReference type="Pfam" id="PF20167">
    <property type="entry name" value="Transposase_32"/>
    <property type="match status" value="1"/>
</dbReference>
<comment type="caution">
    <text evidence="2">The sequence shown here is derived from an EMBL/GenBank/DDBJ whole genome shotgun (WGS) entry which is preliminary data.</text>
</comment>
<evidence type="ECO:0000313" key="3">
    <source>
        <dbReference type="Proteomes" id="UP001341840"/>
    </source>
</evidence>
<feature type="domain" description="Putative plant transposon protein" evidence="1">
    <location>
        <begin position="71"/>
        <end position="227"/>
    </location>
</feature>